<dbReference type="PANTHER" id="PTHR10543">
    <property type="entry name" value="BETA-CAROTENE DIOXYGENASE"/>
    <property type="match status" value="1"/>
</dbReference>
<dbReference type="RefSeq" id="WP_274351627.1">
    <property type="nucleotide sequence ID" value="NZ_JAQZSM010000005.1"/>
</dbReference>
<protein>
    <recommendedName>
        <fullName evidence="5">Dioxygenase</fullName>
        <ecNumber evidence="5">1.13.11.-</ecNumber>
    </recommendedName>
</protein>
<dbReference type="Pfam" id="PF03055">
    <property type="entry name" value="RPE65"/>
    <property type="match status" value="1"/>
</dbReference>
<evidence type="ECO:0000256" key="1">
    <source>
        <dbReference type="ARBA" id="ARBA00006787"/>
    </source>
</evidence>
<feature type="region of interest" description="Disordered" evidence="6">
    <location>
        <begin position="1"/>
        <end position="20"/>
    </location>
</feature>
<proteinExistence type="inferred from homology"/>
<evidence type="ECO:0000256" key="6">
    <source>
        <dbReference type="SAM" id="MobiDB-lite"/>
    </source>
</evidence>
<keyword evidence="4 5" id="KW-0408">Iron</keyword>
<organism evidence="7 8">
    <name type="scientific">Roseinatronobacter alkalisoli</name>
    <dbReference type="NCBI Taxonomy" id="3028235"/>
    <lineage>
        <taxon>Bacteria</taxon>
        <taxon>Pseudomonadati</taxon>
        <taxon>Pseudomonadota</taxon>
        <taxon>Alphaproteobacteria</taxon>
        <taxon>Rhodobacterales</taxon>
        <taxon>Paracoccaceae</taxon>
        <taxon>Roseinatronobacter</taxon>
    </lineage>
</organism>
<comment type="similarity">
    <text evidence="1 5">Belongs to the carotenoid oxygenase family.</text>
</comment>
<name>A0ABT5T9T5_9RHOB</name>
<keyword evidence="3 5" id="KW-0560">Oxidoreductase</keyword>
<accession>A0ABT5T9T5</accession>
<dbReference type="EC" id="1.13.11.-" evidence="5"/>
<dbReference type="InterPro" id="IPR004294">
    <property type="entry name" value="Carotenoid_Oase"/>
</dbReference>
<evidence type="ECO:0000313" key="8">
    <source>
        <dbReference type="Proteomes" id="UP001431784"/>
    </source>
</evidence>
<evidence type="ECO:0000256" key="4">
    <source>
        <dbReference type="ARBA" id="ARBA00023004"/>
    </source>
</evidence>
<keyword evidence="5" id="KW-0223">Dioxygenase</keyword>
<dbReference type="PANTHER" id="PTHR10543:SF89">
    <property type="entry name" value="CAROTENOID 9,10(9',10')-CLEAVAGE DIOXYGENASE 1"/>
    <property type="match status" value="1"/>
</dbReference>
<keyword evidence="2 5" id="KW-0479">Metal-binding</keyword>
<gene>
    <name evidence="7" type="ORF">PUT78_07490</name>
</gene>
<evidence type="ECO:0000256" key="2">
    <source>
        <dbReference type="ARBA" id="ARBA00022723"/>
    </source>
</evidence>
<evidence type="ECO:0000256" key="3">
    <source>
        <dbReference type="ARBA" id="ARBA00023002"/>
    </source>
</evidence>
<keyword evidence="8" id="KW-1185">Reference proteome</keyword>
<dbReference type="EMBL" id="JAQZSM010000005">
    <property type="protein sequence ID" value="MDD7970937.1"/>
    <property type="molecule type" value="Genomic_DNA"/>
</dbReference>
<reference evidence="7" key="1">
    <citation type="submission" date="2023-02" db="EMBL/GenBank/DDBJ databases">
        <title>Description of Roseinatronobacter alkalisoli sp. nov., an alkaliphilic bacerium isolated from soda soil.</title>
        <authorList>
            <person name="Wei W."/>
        </authorList>
    </citation>
    <scope>NUCLEOTIDE SEQUENCE</scope>
    <source>
        <strain evidence="7">HJB301</strain>
    </source>
</reference>
<evidence type="ECO:0000256" key="5">
    <source>
        <dbReference type="RuleBase" id="RU364048"/>
    </source>
</evidence>
<dbReference type="Proteomes" id="UP001431784">
    <property type="component" value="Unassembled WGS sequence"/>
</dbReference>
<sequence>MTRQIMQPFPDHPSFQGFNKPSRVEADIRDLEVIGEVPSDLDGVFFRVAPDAQFPPKLGTDIPFNGDGMVSAFRFRNGRVDFKQRYVRTDKFRLERDAGKALFGAYRNPLDDDESVKGEYRGTANTNVVVQNKKLWALKEDSPPVLMDPWTLETEGYSDLDGQMTSQTFTAHPKFDPNTGDMCAFGYAAKGLITKDMAYYEISPDNKIKHEVWFELPYYCMMHDFGLTEDYACFHVVPIVGSWERLEERKPHFGFDTTKEVYLGILPRRGDAKDIRWFKAPNCFASHVMNAFNDGEMVYFDVPMARNNGFPFFPDVHGAPFNRAEAAAVMTRWAVNMNDKSDNFHSMTRLSDFVGEFPRIDDRYAAMPYRHGFMLAQDLDRPLELPNGRSMSGLMPNLLGHMDHATGKTKQYFTGTTSTLQEPAFIPRPGSVSEGDGYLVAVENVLAEHRSDLVLFDAMRIDEGPIARMPLELRLRGGLHGNWVPASMLPENPAA</sequence>
<comment type="caution">
    <text evidence="7">The sequence shown here is derived from an EMBL/GenBank/DDBJ whole genome shotgun (WGS) entry which is preliminary data.</text>
</comment>
<evidence type="ECO:0000313" key="7">
    <source>
        <dbReference type="EMBL" id="MDD7970937.1"/>
    </source>
</evidence>
<comment type="cofactor">
    <cofactor evidence="5">
        <name>Fe(2+)</name>
        <dbReference type="ChEBI" id="CHEBI:29033"/>
    </cofactor>
    <text evidence="5">Binds 1 Fe(2+) ion per subunit.</text>
</comment>